<dbReference type="InterPro" id="IPR009269">
    <property type="entry name" value="NKAP_C"/>
</dbReference>
<accession>A0A9D5DFN4</accession>
<dbReference type="GO" id="GO:0005634">
    <property type="term" value="C:nucleus"/>
    <property type="evidence" value="ECO:0007669"/>
    <property type="project" value="TreeGrafter"/>
</dbReference>
<evidence type="ECO:0000259" key="3">
    <source>
        <dbReference type="Pfam" id="PF06047"/>
    </source>
</evidence>
<protein>
    <recommendedName>
        <fullName evidence="3">NF-kappa-B-activating protein C-terminal domain-containing protein</fullName>
    </recommendedName>
</protein>
<sequence length="208" mass="24354">METLKSWLHERTKKRKKLQKTIRYFWNEEISQNESEEDTSIVKSMMESFKNERKSSFERDFSSEEGTTMTQSDSITSHNKELEENTFGPSISDIQKIIMNQSIDYGGALLYGEGEAMAHFVQAGKRIPRRGEVGLTAEQIESFEKIGYVMSGSMHKRMTAVRIRKENQIYTAEERRNIALQNEQQRLLRESQILGELRELIKKEEKKF</sequence>
<feature type="compositionally biased region" description="Polar residues" evidence="2">
    <location>
        <begin position="64"/>
        <end position="77"/>
    </location>
</feature>
<proteinExistence type="inferred from homology"/>
<comment type="caution">
    <text evidence="4">The sequence shown here is derived from an EMBL/GenBank/DDBJ whole genome shotgun (WGS) entry which is preliminary data.</text>
</comment>
<name>A0A9D5DFN4_9CRYT</name>
<comment type="similarity">
    <text evidence="1">Belongs to the NKAP family.</text>
</comment>
<feature type="region of interest" description="Disordered" evidence="2">
    <location>
        <begin position="53"/>
        <end position="86"/>
    </location>
</feature>
<dbReference type="InterPro" id="IPR040466">
    <property type="entry name" value="NKAP"/>
</dbReference>
<dbReference type="OrthoDB" id="273141at2759"/>
<dbReference type="GO" id="GO:0010468">
    <property type="term" value="P:regulation of gene expression"/>
    <property type="evidence" value="ECO:0007669"/>
    <property type="project" value="TreeGrafter"/>
</dbReference>
<gene>
    <name evidence="4" type="ORF">OJ253_3032</name>
</gene>
<evidence type="ECO:0000256" key="1">
    <source>
        <dbReference type="ARBA" id="ARBA00009313"/>
    </source>
</evidence>
<dbReference type="Proteomes" id="UP001067231">
    <property type="component" value="Unassembled WGS sequence"/>
</dbReference>
<reference evidence="4" key="1">
    <citation type="submission" date="2022-10" db="EMBL/GenBank/DDBJ databases">
        <title>Adaptive evolution leads to modifications in subtelomeric GC content in a zoonotic Cryptosporidium species.</title>
        <authorList>
            <person name="Li J."/>
            <person name="Feng Y."/>
            <person name="Xiao L."/>
        </authorList>
    </citation>
    <scope>NUCLEOTIDE SEQUENCE</scope>
    <source>
        <strain evidence="4">33844</strain>
    </source>
</reference>
<evidence type="ECO:0000313" key="4">
    <source>
        <dbReference type="EMBL" id="KAJ1605738.1"/>
    </source>
</evidence>
<dbReference type="PANTHER" id="PTHR13087:SF0">
    <property type="entry name" value="NFKB ACTIVATING PROTEIN LIKE"/>
    <property type="match status" value="1"/>
</dbReference>
<evidence type="ECO:0000256" key="2">
    <source>
        <dbReference type="SAM" id="MobiDB-lite"/>
    </source>
</evidence>
<feature type="compositionally biased region" description="Basic and acidic residues" evidence="2">
    <location>
        <begin position="53"/>
        <end position="62"/>
    </location>
</feature>
<dbReference type="PANTHER" id="PTHR13087">
    <property type="entry name" value="NF-KAPPA B ACTIVATING PROTEIN"/>
    <property type="match status" value="1"/>
</dbReference>
<dbReference type="Pfam" id="PF06047">
    <property type="entry name" value="Nkap_C"/>
    <property type="match status" value="1"/>
</dbReference>
<organism evidence="4">
    <name type="scientific">Cryptosporidium canis</name>
    <dbReference type="NCBI Taxonomy" id="195482"/>
    <lineage>
        <taxon>Eukaryota</taxon>
        <taxon>Sar</taxon>
        <taxon>Alveolata</taxon>
        <taxon>Apicomplexa</taxon>
        <taxon>Conoidasida</taxon>
        <taxon>Coccidia</taxon>
        <taxon>Eucoccidiorida</taxon>
        <taxon>Eimeriorina</taxon>
        <taxon>Cryptosporidiidae</taxon>
        <taxon>Cryptosporidium</taxon>
    </lineage>
</organism>
<dbReference type="GO" id="GO:0003682">
    <property type="term" value="F:chromatin binding"/>
    <property type="evidence" value="ECO:0007669"/>
    <property type="project" value="InterPro"/>
</dbReference>
<dbReference type="EMBL" id="JAPCXC010000090">
    <property type="protein sequence ID" value="KAJ1605738.1"/>
    <property type="molecule type" value="Genomic_DNA"/>
</dbReference>
<dbReference type="AlphaFoldDB" id="A0A9D5DFN4"/>
<feature type="domain" description="NF-kappa-B-activating protein C-terminal" evidence="3">
    <location>
        <begin position="104"/>
        <end position="203"/>
    </location>
</feature>